<dbReference type="RefSeq" id="WP_080715411.1">
    <property type="nucleotide sequence ID" value="NZ_AZSI01000024.1"/>
</dbReference>
<dbReference type="InterPro" id="IPR038765">
    <property type="entry name" value="Papain-like_cys_pep_sf"/>
</dbReference>
<dbReference type="Gene3D" id="1.10.530.10">
    <property type="match status" value="1"/>
</dbReference>
<protein>
    <submittedName>
        <fullName evidence="3">Peptidoglycan hydrolase with CHAP domain</fullName>
    </submittedName>
</protein>
<feature type="domain" description="Peptidase C51" evidence="2">
    <location>
        <begin position="208"/>
        <end position="339"/>
    </location>
</feature>
<dbReference type="Pfam" id="PF05257">
    <property type="entry name" value="CHAP"/>
    <property type="match status" value="1"/>
</dbReference>
<accession>A0A084ABN8</accession>
<dbReference type="Proteomes" id="UP000028401">
    <property type="component" value="Unassembled WGS sequence"/>
</dbReference>
<organism evidence="3 4">
    <name type="scientific">Lactococcus cremoris subsp. cremoris GE214</name>
    <dbReference type="NCBI Taxonomy" id="1415168"/>
    <lineage>
        <taxon>Bacteria</taxon>
        <taxon>Bacillati</taxon>
        <taxon>Bacillota</taxon>
        <taxon>Bacilli</taxon>
        <taxon>Lactobacillales</taxon>
        <taxon>Streptococcaceae</taxon>
        <taxon>Lactococcus</taxon>
        <taxon>Lactococcus cremoris subsp. cremoris</taxon>
    </lineage>
</organism>
<dbReference type="SUPFAM" id="SSF54001">
    <property type="entry name" value="Cysteine proteinases"/>
    <property type="match status" value="1"/>
</dbReference>
<sequence>MKKKLSVVFVLGALLLPVSVTMMGAVGGTTDASAGMVSVDTTGMDEAHKIWVQGHQYGGTDEGVAALMGNLQHESTLKANIIQSNQSYDESKAMDSSLGGYALGLAQWDAGRRVNLLNFAKSENANWSDTGLQLNFLFNHDGSDSTLIKQLIKGTDINQTTENIMRQWERAGATDSLGQRQADAKYWLNAMKNESTSGGVATSPGATIPTGWTIDKSINTGNYIANSYSYKQCTWWVYNRAKEFRISYGAYMGNGADWQNQAGYSVTTTPTLHSAVSFSAGKMVGDQWQADPQYGHVAFVEAIHSDGSVLISQSGTGFSTEYTYQVLSATQASQLHYVIGK</sequence>
<dbReference type="EMBL" id="AZSI01000024">
    <property type="protein sequence ID" value="KEY62717.1"/>
    <property type="molecule type" value="Genomic_DNA"/>
</dbReference>
<comment type="caution">
    <text evidence="3">The sequence shown here is derived from an EMBL/GenBank/DDBJ whole genome shotgun (WGS) entry which is preliminary data.</text>
</comment>
<reference evidence="3 4" key="1">
    <citation type="submission" date="2014-06" db="EMBL/GenBank/DDBJ databases">
        <title>Draft genome sequence of the putrescine producing strain Lactococcus lactis subsp cremoris GE214.</title>
        <authorList>
            <person name="Ladero V."/>
            <person name="Linares D.M."/>
            <person name="del Rio B."/>
            <person name="Mayo B."/>
            <person name="Martin M.C."/>
            <person name="Fernandez M."/>
            <person name="Alvarez M.A."/>
        </authorList>
    </citation>
    <scope>NUCLEOTIDE SEQUENCE [LARGE SCALE GENOMIC DNA]</scope>
    <source>
        <strain evidence="3 4">GE214</strain>
    </source>
</reference>
<dbReference type="AlphaFoldDB" id="A0A084ABN8"/>
<dbReference type="Gene3D" id="3.90.1720.10">
    <property type="entry name" value="endopeptidase domain like (from Nostoc punctiforme)"/>
    <property type="match status" value="1"/>
</dbReference>
<feature type="chain" id="PRO_5039712111" evidence="1">
    <location>
        <begin position="25"/>
        <end position="341"/>
    </location>
</feature>
<name>A0A084ABN8_LACLC</name>
<keyword evidence="3" id="KW-0378">Hydrolase</keyword>
<proteinExistence type="predicted"/>
<evidence type="ECO:0000313" key="3">
    <source>
        <dbReference type="EMBL" id="KEY62717.1"/>
    </source>
</evidence>
<evidence type="ECO:0000259" key="2">
    <source>
        <dbReference type="PROSITE" id="PS50911"/>
    </source>
</evidence>
<evidence type="ECO:0000313" key="4">
    <source>
        <dbReference type="Proteomes" id="UP000028401"/>
    </source>
</evidence>
<dbReference type="Pfam" id="PF18013">
    <property type="entry name" value="Phage_lysozyme2"/>
    <property type="match status" value="1"/>
</dbReference>
<dbReference type="PATRIC" id="fig|1415168.3.peg.1179"/>
<dbReference type="GO" id="GO:0016787">
    <property type="term" value="F:hydrolase activity"/>
    <property type="evidence" value="ECO:0007669"/>
    <property type="project" value="UniProtKB-KW"/>
</dbReference>
<keyword evidence="1" id="KW-0732">Signal</keyword>
<dbReference type="InterPro" id="IPR007921">
    <property type="entry name" value="CHAP_dom"/>
</dbReference>
<dbReference type="InterPro" id="IPR041219">
    <property type="entry name" value="Phage_lysozyme2"/>
</dbReference>
<dbReference type="PROSITE" id="PS50911">
    <property type="entry name" value="CHAP"/>
    <property type="match status" value="1"/>
</dbReference>
<evidence type="ECO:0000256" key="1">
    <source>
        <dbReference type="SAM" id="SignalP"/>
    </source>
</evidence>
<gene>
    <name evidence="3" type="ORF">U725_01110</name>
</gene>
<feature type="signal peptide" evidence="1">
    <location>
        <begin position="1"/>
        <end position="24"/>
    </location>
</feature>